<dbReference type="EMBL" id="FWZT01000002">
    <property type="protein sequence ID" value="SME98269.1"/>
    <property type="molecule type" value="Genomic_DNA"/>
</dbReference>
<protein>
    <submittedName>
        <fullName evidence="2">Uncharacterized protein</fullName>
    </submittedName>
</protein>
<dbReference type="Proteomes" id="UP000192907">
    <property type="component" value="Unassembled WGS sequence"/>
</dbReference>
<proteinExistence type="predicted"/>
<reference evidence="3" key="1">
    <citation type="submission" date="2017-04" db="EMBL/GenBank/DDBJ databases">
        <authorList>
            <person name="Varghese N."/>
            <person name="Submissions S."/>
        </authorList>
    </citation>
    <scope>NUCLEOTIDE SEQUENCE [LARGE SCALE GENOMIC DNA]</scope>
    <source>
        <strain evidence="3">RKEM611</strain>
    </source>
</reference>
<gene>
    <name evidence="2" type="ORF">SAMN06296036_102437</name>
</gene>
<keyword evidence="3" id="KW-1185">Reference proteome</keyword>
<sequence length="229" mass="25576">MRIKNFLKACALVICLSPQAHAEKLAEAEVSKIVSAYSSYLSRIVVTDSTERSIQAICVSRTFEEWSLAYDLAIGSATLDLASIRQSLENWAVEREKAKFNVQGIEEFFPLILEQVVEEKARLRSANKWPEDPSKLNITLADSKYGLFNDSLSKCLDREFSSNLKPAVEAEILGGSANIRTLVRRNAVVSLSTVNGRFFYFVSAKPGTSLTSERSQSLRATLFYITRGY</sequence>
<organism evidence="2 3">
    <name type="scientific">Pseudobacteriovorax antillogorgiicola</name>
    <dbReference type="NCBI Taxonomy" id="1513793"/>
    <lineage>
        <taxon>Bacteria</taxon>
        <taxon>Pseudomonadati</taxon>
        <taxon>Bdellovibrionota</taxon>
        <taxon>Oligoflexia</taxon>
        <taxon>Oligoflexales</taxon>
        <taxon>Pseudobacteriovoracaceae</taxon>
        <taxon>Pseudobacteriovorax</taxon>
    </lineage>
</organism>
<evidence type="ECO:0000313" key="3">
    <source>
        <dbReference type="Proteomes" id="UP000192907"/>
    </source>
</evidence>
<accession>A0A1Y6B8F7</accession>
<dbReference type="STRING" id="1513793.SAMN06296036_102437"/>
<evidence type="ECO:0000313" key="2">
    <source>
        <dbReference type="EMBL" id="SME98269.1"/>
    </source>
</evidence>
<feature type="chain" id="PRO_5013164815" evidence="1">
    <location>
        <begin position="23"/>
        <end position="229"/>
    </location>
</feature>
<dbReference type="AlphaFoldDB" id="A0A1Y6B8F7"/>
<feature type="signal peptide" evidence="1">
    <location>
        <begin position="1"/>
        <end position="22"/>
    </location>
</feature>
<keyword evidence="1" id="KW-0732">Signal</keyword>
<name>A0A1Y6B8F7_9BACT</name>
<dbReference type="RefSeq" id="WP_132314914.1">
    <property type="nucleotide sequence ID" value="NZ_FWZT01000002.1"/>
</dbReference>
<evidence type="ECO:0000256" key="1">
    <source>
        <dbReference type="SAM" id="SignalP"/>
    </source>
</evidence>